<feature type="region of interest" description="Disordered" evidence="3">
    <location>
        <begin position="526"/>
        <end position="546"/>
    </location>
</feature>
<evidence type="ECO:0000259" key="4">
    <source>
        <dbReference type="PROSITE" id="PS50002"/>
    </source>
</evidence>
<feature type="compositionally biased region" description="Acidic residues" evidence="3">
    <location>
        <begin position="335"/>
        <end position="346"/>
    </location>
</feature>
<evidence type="ECO:0000256" key="1">
    <source>
        <dbReference type="ARBA" id="ARBA00022443"/>
    </source>
</evidence>
<name>A0A8M1KXS6_CLUHA</name>
<feature type="compositionally biased region" description="Basic and acidic residues" evidence="3">
    <location>
        <begin position="319"/>
        <end position="334"/>
    </location>
</feature>
<dbReference type="OrthoDB" id="27823at2759"/>
<dbReference type="Proteomes" id="UP000515152">
    <property type="component" value="Chromosome 18"/>
</dbReference>
<feature type="region of interest" description="Disordered" evidence="3">
    <location>
        <begin position="314"/>
        <end position="472"/>
    </location>
</feature>
<dbReference type="InterPro" id="IPR050670">
    <property type="entry name" value="STAM"/>
</dbReference>
<feature type="compositionally biased region" description="Polar residues" evidence="3">
    <location>
        <begin position="440"/>
        <end position="450"/>
    </location>
</feature>
<dbReference type="GeneID" id="105891445"/>
<dbReference type="Pfam" id="PF00018">
    <property type="entry name" value="SH3_1"/>
    <property type="match status" value="1"/>
</dbReference>
<feature type="region of interest" description="Disordered" evidence="3">
    <location>
        <begin position="1"/>
        <end position="289"/>
    </location>
</feature>
<evidence type="ECO:0000313" key="6">
    <source>
        <dbReference type="RefSeq" id="XP_042566389.1"/>
    </source>
</evidence>
<dbReference type="AlphaFoldDB" id="A0A8M1KXS6"/>
<feature type="compositionally biased region" description="Polar residues" evidence="3">
    <location>
        <begin position="529"/>
        <end position="543"/>
    </location>
</feature>
<sequence length="634" mass="67902">MAEARCGQEQSMRDVRDSGGGRRHPRRPNAPAERNKPDQQPSSQGALSSIRAAIMRTSRSTAQEQHRERRRRRPQITILSAEPMAPSWFPAAPPPSTVQLPPPSYEQVLREKTREQQQQQLVSPSPSPSPSPLTTSSLAPSPSPSHSTIATQTDVPPVPPPPQATAGNPTTRAALRRPPRPPKPPCPPKPDVDTHTPAHTSTDHLLTQQPVRPRPRPRSRADLRPISQEVAGSPPMSGESPGSGMPKSRSLSSEIVVAQPVSGERVVPQPIESERAVTPPNGPSESVCAQSEGVCLGPESVCVGGQYLQDLLDVFGPDSSHRHDAQSDGDHCGEVGEEEEAEEEEIGASPRPQPKPRRRTQTHTPIHTQGSASGSPPPPQPQPRRRSLPAATSTSAQGSPQDSDGQMNPVYTGPGMPPRFLPLRPPPIKLAKPPDLIGSCSASANQQQGQRVPKRGPPLPPRPKPGHPICKSSQKENVSLMDLSDTLAGLDTNTDVCPDTPSDVNALADGPALVNTPVNAYTHAHTHTDVQTQSNEARNSDGTSLEIPSLQSNSIILTEKSTTSAMCCVAIFAFGGEEKDELSFSEGDVIMLTDYVNDEWGRGHLKGHSGIFPLCFTSSPQLHSKLHKVKAGQD</sequence>
<reference evidence="6" key="1">
    <citation type="submission" date="2025-08" db="UniProtKB">
        <authorList>
            <consortium name="RefSeq"/>
        </authorList>
    </citation>
    <scope>IDENTIFICATION</scope>
</reference>
<feature type="compositionally biased region" description="Low complexity" evidence="3">
    <location>
        <begin position="232"/>
        <end position="246"/>
    </location>
</feature>
<dbReference type="SMART" id="SM00326">
    <property type="entry name" value="SH3"/>
    <property type="match status" value="1"/>
</dbReference>
<dbReference type="KEGG" id="char:105891445"/>
<feature type="compositionally biased region" description="Basic and acidic residues" evidence="3">
    <location>
        <begin position="11"/>
        <end position="20"/>
    </location>
</feature>
<feature type="compositionally biased region" description="Pro residues" evidence="3">
    <location>
        <begin position="415"/>
        <end position="428"/>
    </location>
</feature>
<feature type="domain" description="SH3" evidence="4">
    <location>
        <begin position="563"/>
        <end position="622"/>
    </location>
</feature>
<dbReference type="PANTHER" id="PTHR45929:SF2">
    <property type="entry name" value="SIGNAL TRANSDUCING ADAPTER MOLECULE 1"/>
    <property type="match status" value="1"/>
</dbReference>
<feature type="compositionally biased region" description="Pro residues" evidence="3">
    <location>
        <begin position="91"/>
        <end position="104"/>
    </location>
</feature>
<keyword evidence="5" id="KW-1185">Reference proteome</keyword>
<feature type="compositionally biased region" description="Polar residues" evidence="3">
    <location>
        <begin position="392"/>
        <end position="406"/>
    </location>
</feature>
<evidence type="ECO:0000256" key="2">
    <source>
        <dbReference type="PROSITE-ProRule" id="PRU00192"/>
    </source>
</evidence>
<gene>
    <name evidence="6" type="primary">LOC105891445</name>
</gene>
<protein>
    <submittedName>
        <fullName evidence="6">Vegetative cell wall protein gp1-like isoform X1</fullName>
    </submittedName>
</protein>
<dbReference type="PANTHER" id="PTHR45929">
    <property type="entry name" value="JAK PATHWAY SIGNAL TRANSDUCTION ADAPTOR MOLECULE"/>
    <property type="match status" value="1"/>
</dbReference>
<feature type="compositionally biased region" description="Polar residues" evidence="3">
    <location>
        <begin position="197"/>
        <end position="209"/>
    </location>
</feature>
<feature type="compositionally biased region" description="Low complexity" evidence="3">
    <location>
        <begin position="132"/>
        <end position="148"/>
    </location>
</feature>
<dbReference type="InterPro" id="IPR001452">
    <property type="entry name" value="SH3_domain"/>
</dbReference>
<evidence type="ECO:0000256" key="3">
    <source>
        <dbReference type="SAM" id="MobiDB-lite"/>
    </source>
</evidence>
<accession>A0A8M1KXS6</accession>
<dbReference type="GO" id="GO:0043328">
    <property type="term" value="P:protein transport to vacuole involved in ubiquitin-dependent protein catabolic process via the multivesicular body sorting pathway"/>
    <property type="evidence" value="ECO:0007669"/>
    <property type="project" value="TreeGrafter"/>
</dbReference>
<feature type="compositionally biased region" description="Low complexity" evidence="3">
    <location>
        <begin position="362"/>
        <end position="374"/>
    </location>
</feature>
<dbReference type="GO" id="GO:0033565">
    <property type="term" value="C:ESCRT-0 complex"/>
    <property type="evidence" value="ECO:0007669"/>
    <property type="project" value="TreeGrafter"/>
</dbReference>
<keyword evidence="1 2" id="KW-0728">SH3 domain</keyword>
<evidence type="ECO:0000313" key="5">
    <source>
        <dbReference type="Proteomes" id="UP000515152"/>
    </source>
</evidence>
<proteinExistence type="predicted"/>
<dbReference type="RefSeq" id="XP_042566389.1">
    <property type="nucleotide sequence ID" value="XM_042710455.1"/>
</dbReference>
<dbReference type="PROSITE" id="PS50002">
    <property type="entry name" value="SH3"/>
    <property type="match status" value="1"/>
</dbReference>
<feature type="compositionally biased region" description="Polar residues" evidence="3">
    <location>
        <begin position="38"/>
        <end position="47"/>
    </location>
</feature>
<organism evidence="5 6">
    <name type="scientific">Clupea harengus</name>
    <name type="common">Atlantic herring</name>
    <dbReference type="NCBI Taxonomy" id="7950"/>
    <lineage>
        <taxon>Eukaryota</taxon>
        <taxon>Metazoa</taxon>
        <taxon>Chordata</taxon>
        <taxon>Craniata</taxon>
        <taxon>Vertebrata</taxon>
        <taxon>Euteleostomi</taxon>
        <taxon>Actinopterygii</taxon>
        <taxon>Neopterygii</taxon>
        <taxon>Teleostei</taxon>
        <taxon>Clupei</taxon>
        <taxon>Clupeiformes</taxon>
        <taxon>Clupeoidei</taxon>
        <taxon>Clupeidae</taxon>
        <taxon>Clupea</taxon>
    </lineage>
</organism>